<dbReference type="PANTHER" id="PTHR22997">
    <property type="entry name" value="PIH1 DOMAIN-CONTAINING PROTEIN 1"/>
    <property type="match status" value="1"/>
</dbReference>
<dbReference type="EMBL" id="VLTM01000009">
    <property type="protein sequence ID" value="KAA0166300.1"/>
    <property type="molecule type" value="Genomic_DNA"/>
</dbReference>
<feature type="compositionally biased region" description="Low complexity" evidence="2">
    <location>
        <begin position="619"/>
        <end position="636"/>
    </location>
</feature>
<dbReference type="PANTHER" id="PTHR22997:SF0">
    <property type="entry name" value="PIH1 DOMAIN-CONTAINING PROTEIN 1"/>
    <property type="match status" value="1"/>
</dbReference>
<feature type="domain" description="PIH1 N-terminal" evidence="3">
    <location>
        <begin position="46"/>
        <end position="192"/>
    </location>
</feature>
<reference evidence="4 5" key="1">
    <citation type="submission" date="2019-07" db="EMBL/GenBank/DDBJ databases">
        <title>Genomes of Cafeteria roenbergensis.</title>
        <authorList>
            <person name="Fischer M.G."/>
            <person name="Hackl T."/>
            <person name="Roman M."/>
        </authorList>
    </citation>
    <scope>NUCLEOTIDE SEQUENCE [LARGE SCALE GENOMIC DNA]</scope>
    <source>
        <strain evidence="4 5">Cflag</strain>
    </source>
</reference>
<evidence type="ECO:0000256" key="2">
    <source>
        <dbReference type="SAM" id="MobiDB-lite"/>
    </source>
</evidence>
<feature type="region of interest" description="Disordered" evidence="2">
    <location>
        <begin position="193"/>
        <end position="238"/>
    </location>
</feature>
<dbReference type="Proteomes" id="UP000325113">
    <property type="component" value="Unassembled WGS sequence"/>
</dbReference>
<feature type="region of interest" description="Disordered" evidence="2">
    <location>
        <begin position="546"/>
        <end position="590"/>
    </location>
</feature>
<evidence type="ECO:0000313" key="4">
    <source>
        <dbReference type="EMBL" id="KAA0166300.1"/>
    </source>
</evidence>
<organism evidence="4 5">
    <name type="scientific">Cafeteria roenbergensis</name>
    <name type="common">Marine flagellate</name>
    <dbReference type="NCBI Taxonomy" id="33653"/>
    <lineage>
        <taxon>Eukaryota</taxon>
        <taxon>Sar</taxon>
        <taxon>Stramenopiles</taxon>
        <taxon>Bigyra</taxon>
        <taxon>Opalozoa</taxon>
        <taxon>Bicosoecida</taxon>
        <taxon>Cafeteriaceae</taxon>
        <taxon>Cafeteria</taxon>
    </lineage>
</organism>
<feature type="region of interest" description="Disordered" evidence="2">
    <location>
        <begin position="606"/>
        <end position="649"/>
    </location>
</feature>
<feature type="compositionally biased region" description="Low complexity" evidence="2">
    <location>
        <begin position="359"/>
        <end position="374"/>
    </location>
</feature>
<dbReference type="InterPro" id="IPR050734">
    <property type="entry name" value="PIH1/Kintoun_subfamily"/>
</dbReference>
<sequence>MAATGGEDPMQAYAAMLDVLRESQPEQYADIMAQLQASAGGPVGAGQGERINPEPSFVIKTATVPTDRGAVRGGTKVFINVTHAAQVPGFRKRRDLSGSEAVEGLHVPIAIGPPRTDVDRAGRPCSVYDVVVNPEVTSGCVSRGGEAFRHMVCGIVMQNVEAKFGRKASPPWTLNEAYRLPTLANRYKGKLPPPAQWVRSPRKAGIETVEGEPGSQAGTAAGGGGGGAAKPGRAASPGAAAGAMTVAGDAASESVRAAMSVAEAAAAGAPVGPDGVVRVDMQVRRLGEEEEEAKAKGARPMADLQSVAEDASRHEQTETGAAAQAGIAAAERALSAPAAEKRRARAAALIQEVGGGRGEATAAGGADEAVEGQAPAEEGGSVGLRERASRRAEWDRSAWRGIPLPSSAPEAAGGPSGVPPGALVGVTVVLELDPSHPALLQALEQALHEAGKPTSRPHGSAACVAELCCRSHGHEAGADTLGRLLSVACGEESVSVAAPGHTPATVLLPAVVVPARAICEVTARGVDPLALSVRVSIPTAQWPAAVDSGATADPGVPNVHGSGSRATPPRASAADVGRVPDSDTSFPEDRFHVKDPLSLHFLQERERAKAEAEQKQLAKEAAAGPATAAQKAPAPAEYDLESEADLGLL</sequence>
<dbReference type="GO" id="GO:0005737">
    <property type="term" value="C:cytoplasm"/>
    <property type="evidence" value="ECO:0007669"/>
    <property type="project" value="TreeGrafter"/>
</dbReference>
<gene>
    <name evidence="4" type="ORF">FNF31_01525</name>
</gene>
<comment type="caution">
    <text evidence="4">The sequence shown here is derived from an EMBL/GenBank/DDBJ whole genome shotgun (WGS) entry which is preliminary data.</text>
</comment>
<dbReference type="AlphaFoldDB" id="A0A5A8DR17"/>
<feature type="compositionally biased region" description="Basic and acidic residues" evidence="2">
    <location>
        <begin position="384"/>
        <end position="394"/>
    </location>
</feature>
<protein>
    <recommendedName>
        <fullName evidence="3">PIH1 N-terminal domain-containing protein</fullName>
    </recommendedName>
</protein>
<proteinExistence type="inferred from homology"/>
<comment type="similarity">
    <text evidence="1">Belongs to the PIH1 family.</text>
</comment>
<feature type="region of interest" description="Disordered" evidence="2">
    <location>
        <begin position="288"/>
        <end position="320"/>
    </location>
</feature>
<feature type="compositionally biased region" description="Basic and acidic residues" evidence="2">
    <location>
        <begin position="606"/>
        <end position="618"/>
    </location>
</feature>
<accession>A0A5A8DR17</accession>
<evidence type="ECO:0000256" key="1">
    <source>
        <dbReference type="ARBA" id="ARBA00008511"/>
    </source>
</evidence>
<feature type="region of interest" description="Disordered" evidence="2">
    <location>
        <begin position="354"/>
        <end position="394"/>
    </location>
</feature>
<evidence type="ECO:0000259" key="3">
    <source>
        <dbReference type="Pfam" id="PF08190"/>
    </source>
</evidence>
<dbReference type="InterPro" id="IPR012981">
    <property type="entry name" value="PIH1_N"/>
</dbReference>
<name>A0A5A8DR17_CAFRO</name>
<dbReference type="Pfam" id="PF08190">
    <property type="entry name" value="PIH1"/>
    <property type="match status" value="1"/>
</dbReference>
<evidence type="ECO:0000313" key="5">
    <source>
        <dbReference type="Proteomes" id="UP000325113"/>
    </source>
</evidence>
<feature type="compositionally biased region" description="Gly residues" evidence="2">
    <location>
        <begin position="220"/>
        <end position="229"/>
    </location>
</feature>
<feature type="compositionally biased region" description="Acidic residues" evidence="2">
    <location>
        <begin position="638"/>
        <end position="649"/>
    </location>
</feature>